<evidence type="ECO:0000313" key="1">
    <source>
        <dbReference type="EMBL" id="KAF3885150.1"/>
    </source>
</evidence>
<sequence length="106" mass="12242">MPDDYYLFKLGGQTSLITSVMVSLWGNKVLIECVYNPTERLPYVLVFQDCRDIMWTVHDSEKLHEMEADLIGFSLGVESHQKAAVITTDIFELSIIYGSFFLQKDW</sequence>
<keyword evidence="2" id="KW-1185">Reference proteome</keyword>
<name>A0A8S9SYA4_9CYAN</name>
<protein>
    <submittedName>
        <fullName evidence="1">Uncharacterized protein</fullName>
    </submittedName>
</protein>
<comment type="caution">
    <text evidence="1">The sequence shown here is derived from an EMBL/GenBank/DDBJ whole genome shotgun (WGS) entry which is preliminary data.</text>
</comment>
<dbReference type="AlphaFoldDB" id="A0A8S9SYA4"/>
<dbReference type="OrthoDB" id="458061at2"/>
<dbReference type="EMBL" id="JHEG04000001">
    <property type="protein sequence ID" value="KAF3885150.1"/>
    <property type="molecule type" value="Genomic_DNA"/>
</dbReference>
<dbReference type="Proteomes" id="UP000029738">
    <property type="component" value="Unassembled WGS sequence"/>
</dbReference>
<proteinExistence type="predicted"/>
<reference evidence="1" key="2">
    <citation type="submission" date="2019-11" db="EMBL/GenBank/DDBJ databases">
        <title>Improved Assembly of Tolypothrix boutellei genome.</title>
        <authorList>
            <person name="Sarangi A.N."/>
            <person name="Mukherjee M."/>
            <person name="Ghosh S."/>
            <person name="Singh D."/>
            <person name="Das A."/>
            <person name="Kant S."/>
            <person name="Prusty A."/>
            <person name="Tripathy S."/>
        </authorList>
    </citation>
    <scope>NUCLEOTIDE SEQUENCE</scope>
    <source>
        <strain evidence="1">VB521301</strain>
    </source>
</reference>
<accession>A0A8S9SYA4</accession>
<reference evidence="1" key="1">
    <citation type="journal article" date="2015" name="Genome Announc.">
        <title>Draft Genome Sequence of Tolypothrix boutellei Strain VB521301.</title>
        <authorList>
            <person name="Chandrababunaidu M.M."/>
            <person name="Singh D."/>
            <person name="Sen D."/>
            <person name="Bhan S."/>
            <person name="Das S."/>
            <person name="Gupta A."/>
            <person name="Adhikary S.P."/>
            <person name="Tripathy S."/>
        </authorList>
    </citation>
    <scope>NUCLEOTIDE SEQUENCE</scope>
    <source>
        <strain evidence="1">VB521301</strain>
    </source>
</reference>
<dbReference type="RefSeq" id="WP_038074829.1">
    <property type="nucleotide sequence ID" value="NZ_JHEG04000001.1"/>
</dbReference>
<organism evidence="1 2">
    <name type="scientific">Tolypothrix bouteillei VB521301</name>
    <dbReference type="NCBI Taxonomy" id="1479485"/>
    <lineage>
        <taxon>Bacteria</taxon>
        <taxon>Bacillati</taxon>
        <taxon>Cyanobacteriota</taxon>
        <taxon>Cyanophyceae</taxon>
        <taxon>Nostocales</taxon>
        <taxon>Tolypothrichaceae</taxon>
        <taxon>Tolypothrix</taxon>
    </lineage>
</organism>
<gene>
    <name evidence="1" type="ORF">DA73_0400006490</name>
</gene>
<evidence type="ECO:0000313" key="2">
    <source>
        <dbReference type="Proteomes" id="UP000029738"/>
    </source>
</evidence>